<keyword evidence="6" id="KW-1185">Reference proteome</keyword>
<dbReference type="GO" id="GO:0051536">
    <property type="term" value="F:iron-sulfur cluster binding"/>
    <property type="evidence" value="ECO:0007669"/>
    <property type="project" value="UniProtKB-KW"/>
</dbReference>
<dbReference type="InterPro" id="IPR058240">
    <property type="entry name" value="rSAM_sf"/>
</dbReference>
<dbReference type="eggNOG" id="COG4277">
    <property type="taxonomic scope" value="Bacteria"/>
</dbReference>
<dbReference type="Gene3D" id="3.20.20.70">
    <property type="entry name" value="Aldolase class I"/>
    <property type="match status" value="1"/>
</dbReference>
<dbReference type="SUPFAM" id="SSF102114">
    <property type="entry name" value="Radical SAM enzymes"/>
    <property type="match status" value="1"/>
</dbReference>
<evidence type="ECO:0008006" key="7">
    <source>
        <dbReference type="Google" id="ProtNLM"/>
    </source>
</evidence>
<dbReference type="InterPro" id="IPR013785">
    <property type="entry name" value="Aldolase_TIM"/>
</dbReference>
<dbReference type="AlphaFoldDB" id="A0A096BEE5"/>
<dbReference type="InterPro" id="IPR007197">
    <property type="entry name" value="rSAM"/>
</dbReference>
<evidence type="ECO:0000256" key="1">
    <source>
        <dbReference type="ARBA" id="ARBA00022691"/>
    </source>
</evidence>
<dbReference type="GO" id="GO:0046872">
    <property type="term" value="F:metal ion binding"/>
    <property type="evidence" value="ECO:0007669"/>
    <property type="project" value="UniProtKB-KW"/>
</dbReference>
<keyword evidence="2" id="KW-0479">Metal-binding</keyword>
<comment type="caution">
    <text evidence="5">The sequence shown here is derived from an EMBL/GenBank/DDBJ whole genome shotgun (WGS) entry which is preliminary data.</text>
</comment>
<dbReference type="CDD" id="cd01335">
    <property type="entry name" value="Radical_SAM"/>
    <property type="match status" value="1"/>
</dbReference>
<organism evidence="5 6">
    <name type="scientific">Flavonifractor plautii 1_3_50AFAA</name>
    <dbReference type="NCBI Taxonomy" id="742738"/>
    <lineage>
        <taxon>Bacteria</taxon>
        <taxon>Bacillati</taxon>
        <taxon>Bacillota</taxon>
        <taxon>Clostridia</taxon>
        <taxon>Eubacteriales</taxon>
        <taxon>Oscillospiraceae</taxon>
        <taxon>Flavonifractor</taxon>
    </lineage>
</organism>
<accession>A0A096BEE5</accession>
<evidence type="ECO:0000256" key="3">
    <source>
        <dbReference type="ARBA" id="ARBA00023004"/>
    </source>
</evidence>
<dbReference type="GO" id="GO:0003824">
    <property type="term" value="F:catalytic activity"/>
    <property type="evidence" value="ECO:0007669"/>
    <property type="project" value="InterPro"/>
</dbReference>
<keyword evidence="1" id="KW-0949">S-adenosyl-L-methionine</keyword>
<dbReference type="HOGENOM" id="CLU_033784_2_0_9"/>
<gene>
    <name evidence="5" type="ORF">HMPREF9460_00213</name>
</gene>
<dbReference type="Proteomes" id="UP000029585">
    <property type="component" value="Unassembled WGS sequence"/>
</dbReference>
<reference evidence="5 6" key="1">
    <citation type="submission" date="2011-08" db="EMBL/GenBank/DDBJ databases">
        <title>The Genome Sequence of Clostridium orbiscindens 1_3_50AFAA.</title>
        <authorList>
            <consortium name="The Broad Institute Genome Sequencing Platform"/>
            <person name="Earl A."/>
            <person name="Ward D."/>
            <person name="Feldgarden M."/>
            <person name="Gevers D."/>
            <person name="Daigneault M."/>
            <person name="Strauss J."/>
            <person name="Allen-Vercoe E."/>
            <person name="Young S.K."/>
            <person name="Zeng Q."/>
            <person name="Gargeya S."/>
            <person name="Fitzgerald M."/>
            <person name="Haas B."/>
            <person name="Abouelleil A."/>
            <person name="Alvarado L."/>
            <person name="Arachchi H.M."/>
            <person name="Berlin A."/>
            <person name="Brown A."/>
            <person name="Chapman S.B."/>
            <person name="Chen Z."/>
            <person name="Dunbar C."/>
            <person name="Freedman E."/>
            <person name="Gearin G."/>
            <person name="Gellesch M."/>
            <person name="Goldberg J."/>
            <person name="Griggs A."/>
            <person name="Gujja S."/>
            <person name="Heiman D."/>
            <person name="Howarth C."/>
            <person name="Larson L."/>
            <person name="Lui A."/>
            <person name="MacDonald P.J.P."/>
            <person name="Montmayeur A."/>
            <person name="Murphy C."/>
            <person name="Neiman D."/>
            <person name="Pearson M."/>
            <person name="Priest M."/>
            <person name="Roberts A."/>
            <person name="Saif S."/>
            <person name="Shea T."/>
            <person name="Shenoy N."/>
            <person name="Sisk P."/>
            <person name="Stolte C."/>
            <person name="Sykes S."/>
            <person name="Wortman J."/>
            <person name="Nusbaum C."/>
            <person name="Birren B."/>
        </authorList>
    </citation>
    <scope>NUCLEOTIDE SEQUENCE [LARGE SCALE GENOMIC DNA]</scope>
    <source>
        <strain evidence="5 6">1_3_50AFAA</strain>
    </source>
</reference>
<keyword evidence="4" id="KW-0411">Iron-sulfur</keyword>
<dbReference type="InterPro" id="IPR023874">
    <property type="entry name" value="DNA_rSAM_put"/>
</dbReference>
<keyword evidence="3" id="KW-0408">Iron</keyword>
<sequence length="209" mass="22665">MELLDKLTILADAAKYDAACTSSGLDRAGRPGGLGSTLAAGCCHSFSADGRCISLLKVLLTNRCVYDCAYCVNRRSSDVRRAAFTPRELAELTIGFYRRNYIEGLFLSSAVWGGPDRTTEAMIEALRLLREEYGFHGYIHAKAIPGADPLLTRRLGLLADRLSVNIELPSEESLGRLAPDKAKAAILAPMAQIRDGIQASRGELARFAT</sequence>
<proteinExistence type="predicted"/>
<evidence type="ECO:0000256" key="2">
    <source>
        <dbReference type="ARBA" id="ARBA00022723"/>
    </source>
</evidence>
<evidence type="ECO:0000313" key="6">
    <source>
        <dbReference type="Proteomes" id="UP000029585"/>
    </source>
</evidence>
<dbReference type="EMBL" id="ADLO01000007">
    <property type="protein sequence ID" value="KGF57366.1"/>
    <property type="molecule type" value="Genomic_DNA"/>
</dbReference>
<evidence type="ECO:0000256" key="4">
    <source>
        <dbReference type="ARBA" id="ARBA00023014"/>
    </source>
</evidence>
<dbReference type="SFLD" id="SFLDG01102">
    <property type="entry name" value="Uncharacterised_Radical_SAM_Su"/>
    <property type="match status" value="1"/>
</dbReference>
<protein>
    <recommendedName>
        <fullName evidence="7">Radical SAM core domain-containing protein</fullName>
    </recommendedName>
</protein>
<feature type="non-terminal residue" evidence="5">
    <location>
        <position position="209"/>
    </location>
</feature>
<name>A0A096BEE5_FLAPL</name>
<evidence type="ECO:0000313" key="5">
    <source>
        <dbReference type="EMBL" id="KGF57366.1"/>
    </source>
</evidence>
<dbReference type="SFLD" id="SFLDS00029">
    <property type="entry name" value="Radical_SAM"/>
    <property type="match status" value="1"/>
</dbReference>